<keyword evidence="2" id="KW-0489">Methyltransferase</keyword>
<proteinExistence type="predicted"/>
<comment type="caution">
    <text evidence="2">The sequence shown here is derived from an EMBL/GenBank/DDBJ whole genome shotgun (WGS) entry which is preliminary data.</text>
</comment>
<dbReference type="InterPro" id="IPR041698">
    <property type="entry name" value="Methyltransf_25"/>
</dbReference>
<dbReference type="SUPFAM" id="SSF53335">
    <property type="entry name" value="S-adenosyl-L-methionine-dependent methyltransferases"/>
    <property type="match status" value="1"/>
</dbReference>
<dbReference type="PANTHER" id="PTHR43591">
    <property type="entry name" value="METHYLTRANSFERASE"/>
    <property type="match status" value="1"/>
</dbReference>
<gene>
    <name evidence="2" type="ORF">IDM40_12785</name>
</gene>
<dbReference type="Pfam" id="PF13649">
    <property type="entry name" value="Methyltransf_25"/>
    <property type="match status" value="1"/>
</dbReference>
<reference evidence="2 3" key="1">
    <citation type="submission" date="2020-09" db="EMBL/GenBank/DDBJ databases">
        <title>Diversity and distribution of actinomycetes associated with coral in the coast of Hainan.</title>
        <authorList>
            <person name="Li F."/>
        </authorList>
    </citation>
    <scope>NUCLEOTIDE SEQUENCE [LARGE SCALE GENOMIC DNA]</scope>
    <source>
        <strain evidence="2 3">HNM0947</strain>
    </source>
</reference>
<sequence>MTQPSYEAATGAAYDRLAQRYSDFAAHHHTTHPLHRALIPAFADMADPARPLADLGCGPGHVSADLHTRGLRVLGLDVSARLLAHARRTHPGPVFVRASMRCLPLAPGALGGILAHYALIHTPPDQVAGTFTEWARVLAPGGPVLVSFQAQEPGTGTEPFDHDVAPAHRHSPEHLLGAAGDAGLSEAARLVVDGSQDRRRGWAQMHLLLQRPV</sequence>
<keyword evidence="3" id="KW-1185">Reference proteome</keyword>
<name>A0ABR9P6V8_9ACTN</name>
<evidence type="ECO:0000313" key="2">
    <source>
        <dbReference type="EMBL" id="MBE2999576.1"/>
    </source>
</evidence>
<dbReference type="Proteomes" id="UP000806528">
    <property type="component" value="Unassembled WGS sequence"/>
</dbReference>
<accession>A0ABR9P6V8</accession>
<organism evidence="2 3">
    <name type="scientific">Nocardiopsis coralli</name>
    <dbReference type="NCBI Taxonomy" id="2772213"/>
    <lineage>
        <taxon>Bacteria</taxon>
        <taxon>Bacillati</taxon>
        <taxon>Actinomycetota</taxon>
        <taxon>Actinomycetes</taxon>
        <taxon>Streptosporangiales</taxon>
        <taxon>Nocardiopsidaceae</taxon>
        <taxon>Nocardiopsis</taxon>
    </lineage>
</organism>
<dbReference type="EMBL" id="JADBGI010000009">
    <property type="protein sequence ID" value="MBE2999576.1"/>
    <property type="molecule type" value="Genomic_DNA"/>
</dbReference>
<dbReference type="GO" id="GO:0032259">
    <property type="term" value="P:methylation"/>
    <property type="evidence" value="ECO:0007669"/>
    <property type="project" value="UniProtKB-KW"/>
</dbReference>
<protein>
    <submittedName>
        <fullName evidence="2">Class I SAM-dependent methyltransferase</fullName>
    </submittedName>
</protein>
<dbReference type="RefSeq" id="WP_193122191.1">
    <property type="nucleotide sequence ID" value="NZ_JADBGI010000009.1"/>
</dbReference>
<dbReference type="Gene3D" id="3.40.50.150">
    <property type="entry name" value="Vaccinia Virus protein VP39"/>
    <property type="match status" value="1"/>
</dbReference>
<keyword evidence="2" id="KW-0808">Transferase</keyword>
<dbReference type="CDD" id="cd02440">
    <property type="entry name" value="AdoMet_MTases"/>
    <property type="match status" value="1"/>
</dbReference>
<evidence type="ECO:0000259" key="1">
    <source>
        <dbReference type="Pfam" id="PF13649"/>
    </source>
</evidence>
<dbReference type="GO" id="GO:0008168">
    <property type="term" value="F:methyltransferase activity"/>
    <property type="evidence" value="ECO:0007669"/>
    <property type="project" value="UniProtKB-KW"/>
</dbReference>
<evidence type="ECO:0000313" key="3">
    <source>
        <dbReference type="Proteomes" id="UP000806528"/>
    </source>
</evidence>
<dbReference type="InterPro" id="IPR029063">
    <property type="entry name" value="SAM-dependent_MTases_sf"/>
</dbReference>
<feature type="domain" description="Methyltransferase" evidence="1">
    <location>
        <begin position="54"/>
        <end position="142"/>
    </location>
</feature>